<dbReference type="VEuPathDB" id="MicrosporidiaDB:CWI36_0206p0030"/>
<organism evidence="2 3">
    <name type="scientific">Hamiltosporidium magnivora</name>
    <dbReference type="NCBI Taxonomy" id="148818"/>
    <lineage>
        <taxon>Eukaryota</taxon>
        <taxon>Fungi</taxon>
        <taxon>Fungi incertae sedis</taxon>
        <taxon>Microsporidia</taxon>
        <taxon>Dubosqiidae</taxon>
        <taxon>Hamiltosporidium</taxon>
    </lineage>
</organism>
<dbReference type="Proteomes" id="UP000291404">
    <property type="component" value="Unassembled WGS sequence"/>
</dbReference>
<name>A0A4Q9LK77_9MICR</name>
<dbReference type="AlphaFoldDB" id="A0A4Q9LK77"/>
<evidence type="ECO:0000313" key="2">
    <source>
        <dbReference type="EMBL" id="TBU07925.1"/>
    </source>
</evidence>
<keyword evidence="1" id="KW-0732">Signal</keyword>
<gene>
    <name evidence="2" type="ORF">CWI36_0206p0030</name>
</gene>
<dbReference type="EMBL" id="PITI01000206">
    <property type="protein sequence ID" value="TBU07925.1"/>
    <property type="molecule type" value="Genomic_DNA"/>
</dbReference>
<reference evidence="2 3" key="1">
    <citation type="submission" date="2017-12" db="EMBL/GenBank/DDBJ databases">
        <authorList>
            <person name="Pombert J.-F."/>
            <person name="Haag K.L."/>
            <person name="Ebert D."/>
        </authorList>
    </citation>
    <scope>NUCLEOTIDE SEQUENCE [LARGE SCALE GENOMIC DNA]</scope>
    <source>
        <strain evidence="2">BE-OM-2</strain>
    </source>
</reference>
<accession>A0A4Q9LK77</accession>
<keyword evidence="3" id="KW-1185">Reference proteome</keyword>
<sequence>MTLQMIIFIFGFIFASQKTTSYTREEKHMNATENSFPLQYVGNVANRMNSESKRKIDNIGDTNKFFSKKNKISDDHNIFTQTEYQTEILKMVSSRDLTMPDRRFKLSKFKIYSYYENKYSRNIIATSFDKSCKKTTYLEKDKHDVSDRKTDSFQGTPMPSCSYEISVSPQRKKNDVKLKPKERNLKRFNVKTLGTDSELLIKNQFQNKKLAAVEHISKSNINKNLVMRSLKILLSKLKNISEDENVLGLLEVISPHLEGENPEIVQNILKNEEKPGEDSNLETDTFSSFETRLNEKIEKIRSAEDISDQELYILLEFSNHIVEYEKNSARESPSTNKNEILSRFKFDDLLDIFYNKEEYLILSEFAFLLNYHDKKKIEIRQNHVLYVRFIFSLLKKYINQIIKLRNNIKHHDHNLTKYIFRCRCIIFMLLHGLEGFVIRKYLYFAMSNLIFQNEICYRKKFFSNYLVFSFHLNIILHTSFSNISISKSKVISKIYDLFSLFANSEDGSNTLNQNKLFREFTHKYMGIDTIRNTIEVYEYYKTKSFLLKKFKFYKYMESLIYPKYANNDSNMTDLNNDILLDIFRVNLLVEKLHTRIIFHHLNFKEQTYNRSFDELFRKIEQYIQ</sequence>
<evidence type="ECO:0000256" key="1">
    <source>
        <dbReference type="SAM" id="SignalP"/>
    </source>
</evidence>
<feature type="signal peptide" evidence="1">
    <location>
        <begin position="1"/>
        <end position="21"/>
    </location>
</feature>
<protein>
    <submittedName>
        <fullName evidence="2">Uncharacterized protein</fullName>
    </submittedName>
</protein>
<dbReference type="VEuPathDB" id="MicrosporidiaDB:CWI39_1117p0020"/>
<proteinExistence type="predicted"/>
<evidence type="ECO:0000313" key="3">
    <source>
        <dbReference type="Proteomes" id="UP000291404"/>
    </source>
</evidence>
<feature type="chain" id="PRO_5020246099" evidence="1">
    <location>
        <begin position="22"/>
        <end position="624"/>
    </location>
</feature>
<comment type="caution">
    <text evidence="2">The sequence shown here is derived from an EMBL/GenBank/DDBJ whole genome shotgun (WGS) entry which is preliminary data.</text>
</comment>